<evidence type="ECO:0000313" key="3">
    <source>
        <dbReference type="Proteomes" id="UP000680132"/>
    </source>
</evidence>
<dbReference type="AlphaFoldDB" id="A0A939QK20"/>
<dbReference type="EMBL" id="JAGFOA010000004">
    <property type="protein sequence ID" value="MBO3664119.1"/>
    <property type="molecule type" value="Genomic_DNA"/>
</dbReference>
<dbReference type="InterPro" id="IPR012349">
    <property type="entry name" value="Split_barrel_FMN-bd"/>
</dbReference>
<keyword evidence="3" id="KW-1185">Reference proteome</keyword>
<name>A0A939QK20_9MICO</name>
<evidence type="ECO:0000256" key="1">
    <source>
        <dbReference type="SAM" id="MobiDB-lite"/>
    </source>
</evidence>
<protein>
    <submittedName>
        <fullName evidence="2">Pyridoxamine 5'-phosphate oxidase family protein</fullName>
    </submittedName>
</protein>
<gene>
    <name evidence="2" type="ORF">J5V96_11430</name>
</gene>
<dbReference type="Gene3D" id="2.30.110.10">
    <property type="entry name" value="Electron Transport, Fmn-binding Protein, Chain A"/>
    <property type="match status" value="1"/>
</dbReference>
<dbReference type="Proteomes" id="UP000680132">
    <property type="component" value="Unassembled WGS sequence"/>
</dbReference>
<proteinExistence type="predicted"/>
<dbReference type="RefSeq" id="WP_208503868.1">
    <property type="nucleotide sequence ID" value="NZ_JAGFOA010000004.1"/>
</dbReference>
<dbReference type="Pfam" id="PF12900">
    <property type="entry name" value="Pyridox_ox_2"/>
    <property type="match status" value="1"/>
</dbReference>
<comment type="caution">
    <text evidence="2">The sequence shown here is derived from an EMBL/GenBank/DDBJ whole genome shotgun (WGS) entry which is preliminary data.</text>
</comment>
<dbReference type="InterPro" id="IPR024747">
    <property type="entry name" value="Pyridox_Oxase-rel"/>
</dbReference>
<dbReference type="SUPFAM" id="SSF50475">
    <property type="entry name" value="FMN-binding split barrel"/>
    <property type="match status" value="1"/>
</dbReference>
<feature type="region of interest" description="Disordered" evidence="1">
    <location>
        <begin position="137"/>
        <end position="177"/>
    </location>
</feature>
<evidence type="ECO:0000313" key="2">
    <source>
        <dbReference type="EMBL" id="MBO3664119.1"/>
    </source>
</evidence>
<organism evidence="2 3">
    <name type="scientific">Microbacterium stercoris</name>
    <dbReference type="NCBI Taxonomy" id="2820289"/>
    <lineage>
        <taxon>Bacteria</taxon>
        <taxon>Bacillati</taxon>
        <taxon>Actinomycetota</taxon>
        <taxon>Actinomycetes</taxon>
        <taxon>Micrococcales</taxon>
        <taxon>Microbacteriaceae</taxon>
        <taxon>Microbacterium</taxon>
    </lineage>
</organism>
<sequence length="177" mass="19396">MSAPESGSADELRVESLSTAECWRLIEREDFGRLAVVRGDGTPDVFPLNYVPYRGNVYVRTAPGSKLRSIIAHPEVALELDGEDGDLAWSVVLHGKASRVVADAAILAAGADHLVSEQPEEKPYVVKIATVEVTGRRFRRRTAPPQTEQPPRLTTGPLHTARRKPKPIAAYPPPWVD</sequence>
<reference evidence="2" key="1">
    <citation type="submission" date="2021-03" db="EMBL/GenBank/DDBJ databases">
        <title>Microbacterium sp. nov., a novel actinobacterium isolated from cow dung.</title>
        <authorList>
            <person name="Zhang L."/>
        </authorList>
    </citation>
    <scope>NUCLEOTIDE SEQUENCE</scope>
    <source>
        <strain evidence="2">NEAU-LLB</strain>
    </source>
</reference>
<accession>A0A939QK20</accession>